<protein>
    <submittedName>
        <fullName evidence="3">Fibronectin type III domain-containing protein</fullName>
    </submittedName>
</protein>
<dbReference type="InterPro" id="IPR036116">
    <property type="entry name" value="FN3_sf"/>
</dbReference>
<name>A0ABV7XZ82_9FLAO</name>
<dbReference type="RefSeq" id="WP_378170768.1">
    <property type="nucleotide sequence ID" value="NZ_JBHRYO010000002.1"/>
</dbReference>
<accession>A0ABV7XZ82</accession>
<evidence type="ECO:0000256" key="1">
    <source>
        <dbReference type="SAM" id="MobiDB-lite"/>
    </source>
</evidence>
<dbReference type="Gene3D" id="2.60.40.10">
    <property type="entry name" value="Immunoglobulins"/>
    <property type="match status" value="1"/>
</dbReference>
<dbReference type="SUPFAM" id="SSF49265">
    <property type="entry name" value="Fibronectin type III"/>
    <property type="match status" value="1"/>
</dbReference>
<comment type="caution">
    <text evidence="3">The sequence shown here is derived from an EMBL/GenBank/DDBJ whole genome shotgun (WGS) entry which is preliminary data.</text>
</comment>
<dbReference type="InterPro" id="IPR013783">
    <property type="entry name" value="Ig-like_fold"/>
</dbReference>
<feature type="compositionally biased region" description="Basic and acidic residues" evidence="1">
    <location>
        <begin position="569"/>
        <end position="582"/>
    </location>
</feature>
<dbReference type="PROSITE" id="PS50853">
    <property type="entry name" value="FN3"/>
    <property type="match status" value="1"/>
</dbReference>
<evidence type="ECO:0000313" key="4">
    <source>
        <dbReference type="Proteomes" id="UP001595735"/>
    </source>
</evidence>
<organism evidence="3 4">
    <name type="scientific">Chryseobacterium tructae</name>
    <dbReference type="NCBI Taxonomy" id="1037380"/>
    <lineage>
        <taxon>Bacteria</taxon>
        <taxon>Pseudomonadati</taxon>
        <taxon>Bacteroidota</taxon>
        <taxon>Flavobacteriia</taxon>
        <taxon>Flavobacteriales</taxon>
        <taxon>Weeksellaceae</taxon>
        <taxon>Chryseobacterium group</taxon>
        <taxon>Chryseobacterium</taxon>
    </lineage>
</organism>
<feature type="domain" description="Fibronectin type-III" evidence="2">
    <location>
        <begin position="313"/>
        <end position="403"/>
    </location>
</feature>
<keyword evidence="4" id="KW-1185">Reference proteome</keyword>
<feature type="region of interest" description="Disordered" evidence="1">
    <location>
        <begin position="600"/>
        <end position="621"/>
    </location>
</feature>
<dbReference type="CDD" id="cd00063">
    <property type="entry name" value="FN3"/>
    <property type="match status" value="1"/>
</dbReference>
<evidence type="ECO:0000259" key="2">
    <source>
        <dbReference type="PROSITE" id="PS50853"/>
    </source>
</evidence>
<proteinExistence type="predicted"/>
<dbReference type="EMBL" id="JBHRYO010000002">
    <property type="protein sequence ID" value="MFC3757909.1"/>
    <property type="molecule type" value="Genomic_DNA"/>
</dbReference>
<evidence type="ECO:0000313" key="3">
    <source>
        <dbReference type="EMBL" id="MFC3757909.1"/>
    </source>
</evidence>
<dbReference type="Proteomes" id="UP001595735">
    <property type="component" value="Unassembled WGS sequence"/>
</dbReference>
<sequence length="1765" mass="195564">MIEDCFKSYLKRQHYYTKVIALFLLLISGLMPVKVMAQQYPVKLVPVVIPPYSLRLADYATSTDNKLQLQVLMTDLLEPQHQTGIKFSLEAGLNAVPIARSNDFVVGLSPFMLYPGSNVTLSNVDIRSLFELQNLAGINAVQYSKPLADGVYQFCFQAYDYYTKNNLSSKTCTSVFMVQYDPPMLTLPQNAEKIQALAPYGGGGGIVFQWMPRQIAPNTRYIFTLKELWDQGQSPISGFLSAPPLWREETYAPTLYYGIDKTQLMPGKRYAWQVQSKSGNPVLGANSTDDNGVYKNNGLSEIFYFDYVENCAVPTLLMAKNAGKGRVEIRWSLAGQPGGLYNVQYRKKGSSAEWATQQSYQATAILTGLEDKTEYEYRVGTVCGSTQTFGDTNPTTSGNSAGNAYSYSGIQFFTTDGSSSNNNYQCGIMPAVDIANKSPLQTMLGNNEVFTAGDFPVTVLSAQGSNGIYTGTGFIEVPYLADTRIKVIFTNIKLNTDKKLIEGTVETTYDPNETAVHYASGGLGETFGDAGIKEITVDYTIVDIKYTATPPPGKITIYGDSGNGGSPSQEDHPGGKDYEIKDKDGNIWTVDENGNVTKTGKVAEGGASNSTNTDGVSGSGSSAAVNQYTAKGIKIEWKEDAAGKFAYDTPEKTKLPTSKYPSVKDAENNTIYVPYKATVNKQTELFDAKVSISDPSLKDGKIIFKTLGTGKAIEATELNKTAAERNYQLKLAGTFDYAEEEVIAVLMPKDSNSKQKVIGSFRLVHLSPEDINVSLVPLDAASQSNLQAQSSKLNQIYNKIGVKFNVKHEPVLDISAIVSGDTIDSKDSELMSTYSPQQQQINSLYKGTDARYVLFVTDKKSSTGQSGYMRLNGQFGYVYGNSPAKTGAHELGHGVFKLEHPWKAYGTPEKGTNLLMDYTPGEELSHLDWKQVNDPAFKLYAFQGQSAGEFSGTQLTPEWEPFKFSGSSIYLSGDVKTPNGAVHGIAMCKNNDCSERTDYYWENRNGKNGYYAKGISEPLAITLLSQQEKTKNPAITLFWNYGTCGYNKNYTTFWNYIKDKKGFDLTQVTDANSIKYLNTVPCLDGSGSSVISDDICVGKDVVAINNGYNKLREIIDSNDKPLLVETIKNVDDCSLRLLSYTEIEKLIKKLGYDSTIKDDQESAIVRLAASIKTENFKTFYILLENNNNELIKNLVSHLQDRIILYGGNNYTNFMGVLVSMFNKYPASITDRWPAETDNFASRVINLNPVDYSSDTSSITYQSYTSKHNNGVYDESTGNIGLYDVYTTYHHNPVTAHESGVSKTENTEKITDISPLSPVIMIPNADKIPLIQSAIDGYDFGNGNYIVPAILLKYNKDKIRNDYIEKGVITTLDIATIYLSGGAALATKVTWIRRAWAMAEVAGAVGNIAVTTQTVNPDSNLGKAINAYNLGMGIIGVKNLSVGGYKFISSLPQTTKKLLQENKGLRDLLTAKYLEWKTLTTNLDNLSTAERELVTKQEQVWKALGIVDKLVDAVYKNVKYDDFIKTFTATDEQYKIAYKLWGEGKWDELFNYFKREKLNDGWPPFSGFSKINQTVKGSEYNLRIDRFQNRPSLGGGFGSPILQNGEGVDDLVYTYDSRMLATDMNDGDYYFSFKMSNKATDVDLKIGDVAPWFKKNVNLSGEQIEFSKKLQDIDVTYFKEIEALQKVNGQWRKCIIEGKGVVTELQNSLNKLPKNVADDIVDYINADKTGNRLKYFKNAEKSGKLDKTVEAYQIYKRNKATTILCP</sequence>
<gene>
    <name evidence="3" type="ORF">ACFONJ_18165</name>
</gene>
<dbReference type="InterPro" id="IPR003961">
    <property type="entry name" value="FN3_dom"/>
</dbReference>
<reference evidence="4" key="1">
    <citation type="journal article" date="2019" name="Int. J. Syst. Evol. Microbiol.">
        <title>The Global Catalogue of Microorganisms (GCM) 10K type strain sequencing project: providing services to taxonomists for standard genome sequencing and annotation.</title>
        <authorList>
            <consortium name="The Broad Institute Genomics Platform"/>
            <consortium name="The Broad Institute Genome Sequencing Center for Infectious Disease"/>
            <person name="Wu L."/>
            <person name="Ma J."/>
        </authorList>
    </citation>
    <scope>NUCLEOTIDE SEQUENCE [LARGE SCALE GENOMIC DNA]</scope>
    <source>
        <strain evidence="4">CECT 7798</strain>
    </source>
</reference>
<feature type="region of interest" description="Disordered" evidence="1">
    <location>
        <begin position="557"/>
        <end position="582"/>
    </location>
</feature>